<dbReference type="Proteomes" id="UP000530268">
    <property type="component" value="Unassembled WGS sequence"/>
</dbReference>
<comment type="caution">
    <text evidence="2">The sequence shown here is derived from an EMBL/GenBank/DDBJ whole genome shotgun (WGS) entry which is preliminary data.</text>
</comment>
<dbReference type="RefSeq" id="WP_184567134.1">
    <property type="nucleotide sequence ID" value="NZ_JACIEI010000013.1"/>
</dbReference>
<sequence>MHKILDNLKSIEGLWSLLLLIKENRLILGSVLTVLYGPLLPLWSYVQLAAENVGWWVYPFVLFLLICASIGVFIGALALLGKVRLGSQHQWYERREVAQKARDLSQGIAELHAELVSEKQQIWETVTQSMRSGERGPDRSSEAKTLDRIAAKFAQKYQSKLFETVSEARVFLPLNQSERWSIQHGLMSPHMLPDIILFLNELAVNLSDDRGQIPLRDR</sequence>
<organism evidence="2 3">
    <name type="scientific">Sulfitobacter undariae</name>
    <dbReference type="NCBI Taxonomy" id="1563671"/>
    <lineage>
        <taxon>Bacteria</taxon>
        <taxon>Pseudomonadati</taxon>
        <taxon>Pseudomonadota</taxon>
        <taxon>Alphaproteobacteria</taxon>
        <taxon>Rhodobacterales</taxon>
        <taxon>Roseobacteraceae</taxon>
        <taxon>Sulfitobacter</taxon>
    </lineage>
</organism>
<keyword evidence="3" id="KW-1185">Reference proteome</keyword>
<keyword evidence="1" id="KW-0812">Transmembrane</keyword>
<evidence type="ECO:0000313" key="3">
    <source>
        <dbReference type="Proteomes" id="UP000530268"/>
    </source>
</evidence>
<proteinExistence type="predicted"/>
<evidence type="ECO:0000256" key="1">
    <source>
        <dbReference type="SAM" id="Phobius"/>
    </source>
</evidence>
<protein>
    <submittedName>
        <fullName evidence="2">Uncharacterized protein</fullName>
    </submittedName>
</protein>
<name>A0A7W6E8A8_9RHOB</name>
<evidence type="ECO:0000313" key="2">
    <source>
        <dbReference type="EMBL" id="MBB3995321.1"/>
    </source>
</evidence>
<dbReference type="EMBL" id="JACIEI010000013">
    <property type="protein sequence ID" value="MBB3995321.1"/>
    <property type="molecule type" value="Genomic_DNA"/>
</dbReference>
<keyword evidence="1" id="KW-0472">Membrane</keyword>
<gene>
    <name evidence="2" type="ORF">GGR95_002976</name>
</gene>
<accession>A0A7W6E8A8</accession>
<reference evidence="2 3" key="1">
    <citation type="submission" date="2020-08" db="EMBL/GenBank/DDBJ databases">
        <title>Genomic Encyclopedia of Type Strains, Phase IV (KMG-IV): sequencing the most valuable type-strain genomes for metagenomic binning, comparative biology and taxonomic classification.</title>
        <authorList>
            <person name="Goeker M."/>
        </authorList>
    </citation>
    <scope>NUCLEOTIDE SEQUENCE [LARGE SCALE GENOMIC DNA]</scope>
    <source>
        <strain evidence="2 3">DSM 102234</strain>
    </source>
</reference>
<keyword evidence="1" id="KW-1133">Transmembrane helix</keyword>
<dbReference type="AlphaFoldDB" id="A0A7W6E8A8"/>
<feature type="transmembrane region" description="Helical" evidence="1">
    <location>
        <begin position="26"/>
        <end position="44"/>
    </location>
</feature>
<feature type="transmembrane region" description="Helical" evidence="1">
    <location>
        <begin position="56"/>
        <end position="80"/>
    </location>
</feature>